<dbReference type="SUPFAM" id="SSF53590">
    <property type="entry name" value="Nucleoside hydrolase"/>
    <property type="match status" value="1"/>
</dbReference>
<dbReference type="InterPro" id="IPR029787">
    <property type="entry name" value="Nucleotide_cyclase"/>
</dbReference>
<evidence type="ECO:0000313" key="7">
    <source>
        <dbReference type="EMBL" id="KAL3806810.1"/>
    </source>
</evidence>
<dbReference type="InterPro" id="IPR001054">
    <property type="entry name" value="A/G_cyclase"/>
</dbReference>
<dbReference type="SUPFAM" id="SSF48452">
    <property type="entry name" value="TPR-like"/>
    <property type="match status" value="1"/>
</dbReference>
<dbReference type="Gene3D" id="1.25.40.10">
    <property type="entry name" value="Tetratricopeptide repeat domain"/>
    <property type="match status" value="2"/>
</dbReference>
<dbReference type="GO" id="GO:0005524">
    <property type="term" value="F:ATP binding"/>
    <property type="evidence" value="ECO:0007669"/>
    <property type="project" value="UniProtKB-KW"/>
</dbReference>
<gene>
    <name evidence="7" type="ORF">ACHAXA_010909</name>
</gene>
<evidence type="ECO:0000259" key="6">
    <source>
        <dbReference type="PROSITE" id="PS50125"/>
    </source>
</evidence>
<feature type="region of interest" description="Disordered" evidence="5">
    <location>
        <begin position="168"/>
        <end position="196"/>
    </location>
</feature>
<evidence type="ECO:0000256" key="2">
    <source>
        <dbReference type="ARBA" id="ARBA00022741"/>
    </source>
</evidence>
<dbReference type="GO" id="GO:0016799">
    <property type="term" value="F:hydrolase activity, hydrolyzing N-glycosyl compounds"/>
    <property type="evidence" value="ECO:0007669"/>
    <property type="project" value="UniProtKB-ARBA"/>
</dbReference>
<dbReference type="InterPro" id="IPR001910">
    <property type="entry name" value="Inosine/uridine_hydrolase_dom"/>
</dbReference>
<reference evidence="7 8" key="1">
    <citation type="submission" date="2024-10" db="EMBL/GenBank/DDBJ databases">
        <title>Updated reference genomes for cyclostephanoid diatoms.</title>
        <authorList>
            <person name="Roberts W.R."/>
            <person name="Alverson A.J."/>
        </authorList>
    </citation>
    <scope>NUCLEOTIDE SEQUENCE [LARGE SCALE GENOMIC DNA]</scope>
    <source>
        <strain evidence="7 8">AJA228-03</strain>
    </source>
</reference>
<sequence length="1956" mass="217638">EENSSKDEVVLSSPILTSHGPSPLQVGSSRAKHAMKPPPLSATSKGGEEVGESISTSRAQHYGLCEINPTTNESHVGRADNATVESSREGLPAGRRQPEIISCDSQRLLPGSRRKTIYNRIDESHLVSPLKEVVSSSQILTPDGPSLFLVDDPSIRILNANKSHQKTADLHPNHFKDFSNSNGGGRSRRRSISTPNFCMLDPGVGGGTKFPWNYSRPPLTNRRSLSPERLSFRLIDTEGSFPLRFLSRLTNSSPEQPADLHLNDFKKSRRHSMPEHIQKNLGEVMDSNALRYLPKILRDVYAQRQTRRPSLLREAQLAAIDLCLRLHRPENLPSYQDIRGSILILDLSGFTALGERLRLELGPREGAAEFASRVNETLSTMVQKVHEHWGDVLMFAGDALICLFEEKDYRGTTLDDKGNALSVEQKTRKRVRDCCLSVLGKFAVGKGEITVHGGTCHGNIRCFFLGTPSATPGSCAFLVSGHPLKQSGKLLNKAGRGEVYIDGESAPLTEKMGMEYLKKCQKSPCENITLELDPVMPRDKALLTLQELPIALIGGFEVNVQAKSYLGTLAARRCDQDAQNAMSMLMNELRPVAIVFVGLHEFDDIDPRDSTLLELMNKAFETLSRITHACNGAVRDMLFDDKGCVFISVFGAHSHEVNPCFDATVCAMRMESSLKDLIKRFSLGVSYGECFCGEVGPPIRSDYVVMGPEVNLAARLMGKAPNRSTLVSKRIFTHSQNFIHFQKSEEIQVKGTDGLFHAYMPLARIEPQNSLEITHLQQPFVLMPSRQHALDSLMQVKERAMLGIPATAFVSGGPFLGKSRLINEIAEKAASDGFMILKSFRTSLDSFTSFFPLRQIVSGAMIMCANKGAAENDFGNEISAANYLVDHNIFNKTDRVNIGSIVPKVADAQLLGLLCGLNPDARTRSIVDSLMKILKLLQPLLIILEGDGDMDHSSWDVLAELMQRASSECPQVMLIVSSRNSPTTTSAASNLRKNAIQVKLKPFEKYETEKYLRVLLGGKNESITIEQQLLDVVHDRANGCPLFIECVVRWALEKNVIEYVGGSKKMRMLDETSDDVRAAIPRELSNILLAPFNKLPPPLWDALKIASCIGYSFDADLYSTLNQRLNFMPKIRELSTTYDCFEHNGSNIRWKQQAVYEAVKSLLMVNQRQKIHRMIVMAFEQSVISHGESDVVKGGDFRRLIGRHYALAEDWSGASEQLIKAGDRALAMFHFNEASKMYEQAIDFRAKMCDQLPLRYRLIPSINLGTCLREVARYKEAEALLTRCLNEAEGDLSDGVLDEELYVRALTALAALYQAQSKYDAARRLFELAVPIARNIQESRSSLWLAGNIAGYAETLRKLGDLPQAERHHREALEIRMRAVEEKSCTELELSVSFTQLGCTLAGMRQYEEACEQHHHALELRYRYLDFSHVLVSESLNYYAESLCALGRGGEGISLALHAVEIRKLVFGTSHPAYAHAFSVLASCYQAVGRFFDACDCLEKCLEICEVAFHNNHANVIPNLMSYGNVLGCTGDLKKARVVYQRAIAIHQLNFKEGQQGIQLEKCIAEVKNLTEKIDEMESSLKDLNNDMPDNTAQNRLVVADVESQGTPVIVFTDIGRDVDDELALVLLSALKKKRILNPIAVITTLPPQRKRANLARGSMDAMGMPDVPVGIGSCGGVGEGVELDIYEAAYARSSSCIFESGADLVYQALESIPPKSAVILCIASLTDVAALIRDHEDLFTAKVKEVVIMGGVLSIECGENLIPDSAYNNNCDISSARFVYKRCQELGVPTATLSRWAAYDCPMPPQLLDEFALTEHMVARSIRTVTQLGLDQLWNKVNLHPSDPRREKMPPRCDVNWFRQTFMNMDETSKEQSSPIWSLVKKLNMYDPLAVLLCVPAYRATHFKWQTKHVNGVSHIVVGTSERDTGINSRQSLYAEYASLFYYAFLESLHKKNMK</sequence>
<comment type="caution">
    <text evidence="7">The sequence shown here is derived from an EMBL/GenBank/DDBJ whole genome shotgun (WGS) entry which is preliminary data.</text>
</comment>
<feature type="domain" description="Guanylate cyclase" evidence="6">
    <location>
        <begin position="593"/>
        <end position="717"/>
    </location>
</feature>
<dbReference type="EMBL" id="JALLPB020000729">
    <property type="protein sequence ID" value="KAL3806810.1"/>
    <property type="molecule type" value="Genomic_DNA"/>
</dbReference>
<evidence type="ECO:0000256" key="5">
    <source>
        <dbReference type="SAM" id="MobiDB-lite"/>
    </source>
</evidence>
<dbReference type="PROSITE" id="PS50125">
    <property type="entry name" value="GUANYLATE_CYCLASE_2"/>
    <property type="match status" value="1"/>
</dbReference>
<accession>A0ABD3R240</accession>
<dbReference type="PANTHER" id="PTHR16305">
    <property type="entry name" value="TESTICULAR SOLUBLE ADENYLYL CYCLASE"/>
    <property type="match status" value="1"/>
</dbReference>
<evidence type="ECO:0000256" key="1">
    <source>
        <dbReference type="ARBA" id="ARBA00009176"/>
    </source>
</evidence>
<feature type="compositionally biased region" description="Polar residues" evidence="5">
    <location>
        <begin position="14"/>
        <end position="28"/>
    </location>
</feature>
<proteinExistence type="inferred from homology"/>
<name>A0ABD3R240_9STRA</name>
<keyword evidence="8" id="KW-1185">Reference proteome</keyword>
<protein>
    <recommendedName>
        <fullName evidence="6">Guanylate cyclase domain-containing protein</fullName>
    </recommendedName>
</protein>
<evidence type="ECO:0000313" key="8">
    <source>
        <dbReference type="Proteomes" id="UP001530377"/>
    </source>
</evidence>
<dbReference type="Pfam" id="PF13424">
    <property type="entry name" value="TPR_12"/>
    <property type="match status" value="2"/>
</dbReference>
<dbReference type="CDD" id="cd07302">
    <property type="entry name" value="CHD"/>
    <property type="match status" value="1"/>
</dbReference>
<keyword evidence="4" id="KW-0175">Coiled coil</keyword>
<dbReference type="SMART" id="SM00028">
    <property type="entry name" value="TPR"/>
    <property type="match status" value="5"/>
</dbReference>
<organism evidence="7 8">
    <name type="scientific">Cyclostephanos tholiformis</name>
    <dbReference type="NCBI Taxonomy" id="382380"/>
    <lineage>
        <taxon>Eukaryota</taxon>
        <taxon>Sar</taxon>
        <taxon>Stramenopiles</taxon>
        <taxon>Ochrophyta</taxon>
        <taxon>Bacillariophyta</taxon>
        <taxon>Coscinodiscophyceae</taxon>
        <taxon>Thalassiosirophycidae</taxon>
        <taxon>Stephanodiscales</taxon>
        <taxon>Stephanodiscaceae</taxon>
        <taxon>Cyclostephanos</taxon>
    </lineage>
</organism>
<dbReference type="Proteomes" id="UP001530377">
    <property type="component" value="Unassembled WGS sequence"/>
</dbReference>
<keyword evidence="3" id="KW-0067">ATP-binding</keyword>
<comment type="similarity">
    <text evidence="1">Belongs to the IUNH family.</text>
</comment>
<dbReference type="SUPFAM" id="SSF52540">
    <property type="entry name" value="P-loop containing nucleoside triphosphate hydrolases"/>
    <property type="match status" value="1"/>
</dbReference>
<dbReference type="PANTHER" id="PTHR16305:SF28">
    <property type="entry name" value="GUANYLATE CYCLASE DOMAIN-CONTAINING PROTEIN"/>
    <property type="match status" value="1"/>
</dbReference>
<dbReference type="Pfam" id="PF01156">
    <property type="entry name" value="IU_nuc_hydro"/>
    <property type="match status" value="1"/>
</dbReference>
<feature type="non-terminal residue" evidence="7">
    <location>
        <position position="1"/>
    </location>
</feature>
<dbReference type="InterPro" id="IPR019734">
    <property type="entry name" value="TPR_rpt"/>
</dbReference>
<dbReference type="InterPro" id="IPR036452">
    <property type="entry name" value="Ribo_hydro-like"/>
</dbReference>
<feature type="region of interest" description="Disordered" evidence="5">
    <location>
        <begin position="68"/>
        <end position="97"/>
    </location>
</feature>
<feature type="compositionally biased region" description="Basic and acidic residues" evidence="5">
    <location>
        <begin position="168"/>
        <end position="177"/>
    </location>
</feature>
<keyword evidence="2" id="KW-0547">Nucleotide-binding</keyword>
<feature type="coiled-coil region" evidence="4">
    <location>
        <begin position="1560"/>
        <end position="1587"/>
    </location>
</feature>
<feature type="region of interest" description="Disordered" evidence="5">
    <location>
        <begin position="1"/>
        <end position="55"/>
    </location>
</feature>
<dbReference type="Gene3D" id="3.30.70.1230">
    <property type="entry name" value="Nucleotide cyclase"/>
    <property type="match status" value="2"/>
</dbReference>
<evidence type="ECO:0000256" key="4">
    <source>
        <dbReference type="SAM" id="Coils"/>
    </source>
</evidence>
<dbReference type="Gene3D" id="3.90.245.10">
    <property type="entry name" value="Ribonucleoside hydrolase-like"/>
    <property type="match status" value="1"/>
</dbReference>
<dbReference type="InterPro" id="IPR027417">
    <property type="entry name" value="P-loop_NTPase"/>
</dbReference>
<evidence type="ECO:0000256" key="3">
    <source>
        <dbReference type="ARBA" id="ARBA00022840"/>
    </source>
</evidence>
<dbReference type="InterPro" id="IPR011990">
    <property type="entry name" value="TPR-like_helical_dom_sf"/>
</dbReference>
<dbReference type="SUPFAM" id="SSF55073">
    <property type="entry name" value="Nucleotide cyclase"/>
    <property type="match status" value="2"/>
</dbReference>